<dbReference type="HOGENOM" id="CLU_1120059_0_0_1"/>
<keyword evidence="2" id="KW-1185">Reference proteome</keyword>
<evidence type="ECO:0000313" key="2">
    <source>
        <dbReference type="Proteomes" id="UP000054466"/>
    </source>
</evidence>
<accession>A0A0D2BVN1</accession>
<name>A0A0D2BVN1_9EURO</name>
<evidence type="ECO:0000313" key="1">
    <source>
        <dbReference type="EMBL" id="KIW23113.1"/>
    </source>
</evidence>
<sequence length="247" mass="28092">MDYSKGRYSFQTTSSTRSSPCSVSQARQLAYQIGTMSRSKIQKEAAKTVPHLHRLVCHAAVYDNAAKFIIDHMHDYSPEIEQSPLATIEEIEDVDDDFTLDDIVDIVPEDDDDDIEPALQTAQVASFNGYAQLKSPRLCGVVVTTTVVGSRDSHWEDVESDSSSTESDDDFDFDFQYDYDCDFDGGMESAYHYRQYEKQSDWNCARACAHPPVPTYNHSDDDQLLWSQQPRVWSRQQEAHLFVEAFG</sequence>
<dbReference type="AlphaFoldDB" id="A0A0D2BVN1"/>
<dbReference type="Proteomes" id="UP000054466">
    <property type="component" value="Unassembled WGS sequence"/>
</dbReference>
<dbReference type="VEuPathDB" id="FungiDB:PV07_11339"/>
<protein>
    <submittedName>
        <fullName evidence="1">Uncharacterized protein</fullName>
    </submittedName>
</protein>
<gene>
    <name evidence="1" type="ORF">PV07_11339</name>
</gene>
<dbReference type="OrthoDB" id="4152819at2759"/>
<dbReference type="RefSeq" id="XP_016243329.1">
    <property type="nucleotide sequence ID" value="XM_016398767.1"/>
</dbReference>
<organism evidence="1 2">
    <name type="scientific">Cladophialophora immunda</name>
    <dbReference type="NCBI Taxonomy" id="569365"/>
    <lineage>
        <taxon>Eukaryota</taxon>
        <taxon>Fungi</taxon>
        <taxon>Dikarya</taxon>
        <taxon>Ascomycota</taxon>
        <taxon>Pezizomycotina</taxon>
        <taxon>Eurotiomycetes</taxon>
        <taxon>Chaetothyriomycetidae</taxon>
        <taxon>Chaetothyriales</taxon>
        <taxon>Herpotrichiellaceae</taxon>
        <taxon>Cladophialophora</taxon>
    </lineage>
</organism>
<reference evidence="1 2" key="1">
    <citation type="submission" date="2015-01" db="EMBL/GenBank/DDBJ databases">
        <title>The Genome Sequence of Cladophialophora immunda CBS83496.</title>
        <authorList>
            <consortium name="The Broad Institute Genomics Platform"/>
            <person name="Cuomo C."/>
            <person name="de Hoog S."/>
            <person name="Gorbushina A."/>
            <person name="Stielow B."/>
            <person name="Teixiera M."/>
            <person name="Abouelleil A."/>
            <person name="Chapman S.B."/>
            <person name="Priest M."/>
            <person name="Young S.K."/>
            <person name="Wortman J."/>
            <person name="Nusbaum C."/>
            <person name="Birren B."/>
        </authorList>
    </citation>
    <scope>NUCLEOTIDE SEQUENCE [LARGE SCALE GENOMIC DNA]</scope>
    <source>
        <strain evidence="1 2">CBS 83496</strain>
    </source>
</reference>
<dbReference type="EMBL" id="KN847046">
    <property type="protein sequence ID" value="KIW23113.1"/>
    <property type="molecule type" value="Genomic_DNA"/>
</dbReference>
<dbReference type="GeneID" id="27350533"/>
<proteinExistence type="predicted"/>